<evidence type="ECO:0000313" key="5">
    <source>
        <dbReference type="Proteomes" id="UP001642483"/>
    </source>
</evidence>
<feature type="repeat" description="ANK" evidence="3">
    <location>
        <begin position="124"/>
        <end position="156"/>
    </location>
</feature>
<keyword evidence="2 3" id="KW-0040">ANK repeat</keyword>
<organism evidence="4 5">
    <name type="scientific">Clavelina lepadiformis</name>
    <name type="common">Light-bulb sea squirt</name>
    <name type="synonym">Ascidia lepadiformis</name>
    <dbReference type="NCBI Taxonomy" id="159417"/>
    <lineage>
        <taxon>Eukaryota</taxon>
        <taxon>Metazoa</taxon>
        <taxon>Chordata</taxon>
        <taxon>Tunicata</taxon>
        <taxon>Ascidiacea</taxon>
        <taxon>Aplousobranchia</taxon>
        <taxon>Clavelinidae</taxon>
        <taxon>Clavelina</taxon>
    </lineage>
</organism>
<evidence type="ECO:0000256" key="1">
    <source>
        <dbReference type="ARBA" id="ARBA00022737"/>
    </source>
</evidence>
<feature type="repeat" description="ANK" evidence="3">
    <location>
        <begin position="91"/>
        <end position="123"/>
    </location>
</feature>
<dbReference type="PROSITE" id="PS50297">
    <property type="entry name" value="ANK_REP_REGION"/>
    <property type="match status" value="2"/>
</dbReference>
<keyword evidence="1" id="KW-0677">Repeat</keyword>
<dbReference type="SUPFAM" id="SSF48403">
    <property type="entry name" value="Ankyrin repeat"/>
    <property type="match status" value="1"/>
</dbReference>
<dbReference type="PANTHER" id="PTHR24188">
    <property type="entry name" value="ANKYRIN REPEAT PROTEIN"/>
    <property type="match status" value="1"/>
</dbReference>
<protein>
    <submittedName>
        <fullName evidence="4">Uncharacterized protein</fullName>
    </submittedName>
</protein>
<evidence type="ECO:0000256" key="3">
    <source>
        <dbReference type="PROSITE-ProRule" id="PRU00023"/>
    </source>
</evidence>
<sequence>MTFIVRHCWYSCSPESSIKSIFGESIRVWNLLARKSRYWVKGLTSANVEKCTPLIVASKEGHFDVVEYLVTTCKCNVEQTGHIDIDNNTIEDVTPLWSAAACGHLIIVKFLIERGADPDHTTSSNSTPLRSVCFVGHYDVVKFLIEKEADLEIANK</sequence>
<dbReference type="PROSITE" id="PS50088">
    <property type="entry name" value="ANK_REPEAT"/>
    <property type="match status" value="2"/>
</dbReference>
<proteinExistence type="predicted"/>
<dbReference type="PANTHER" id="PTHR24188:SF29">
    <property type="entry name" value="GH09064P"/>
    <property type="match status" value="1"/>
</dbReference>
<comment type="caution">
    <text evidence="4">The sequence shown here is derived from an EMBL/GenBank/DDBJ whole genome shotgun (WGS) entry which is preliminary data.</text>
</comment>
<dbReference type="Pfam" id="PF00023">
    <property type="entry name" value="Ank"/>
    <property type="match status" value="1"/>
</dbReference>
<keyword evidence="5" id="KW-1185">Reference proteome</keyword>
<evidence type="ECO:0000313" key="4">
    <source>
        <dbReference type="EMBL" id="CAK8681048.1"/>
    </source>
</evidence>
<accession>A0ABP0FSW5</accession>
<name>A0ABP0FSW5_CLALP</name>
<dbReference type="SMART" id="SM00248">
    <property type="entry name" value="ANK"/>
    <property type="match status" value="3"/>
</dbReference>
<dbReference type="InterPro" id="IPR036770">
    <property type="entry name" value="Ankyrin_rpt-contain_sf"/>
</dbReference>
<evidence type="ECO:0000256" key="2">
    <source>
        <dbReference type="ARBA" id="ARBA00023043"/>
    </source>
</evidence>
<gene>
    <name evidence="4" type="ORF">CVLEPA_LOCUS11287</name>
</gene>
<dbReference type="Gene3D" id="1.25.40.20">
    <property type="entry name" value="Ankyrin repeat-containing domain"/>
    <property type="match status" value="1"/>
</dbReference>
<dbReference type="Pfam" id="PF12796">
    <property type="entry name" value="Ank_2"/>
    <property type="match status" value="1"/>
</dbReference>
<dbReference type="EMBL" id="CAWYQH010000079">
    <property type="protein sequence ID" value="CAK8681048.1"/>
    <property type="molecule type" value="Genomic_DNA"/>
</dbReference>
<dbReference type="InterPro" id="IPR002110">
    <property type="entry name" value="Ankyrin_rpt"/>
</dbReference>
<reference evidence="4 5" key="1">
    <citation type="submission" date="2024-02" db="EMBL/GenBank/DDBJ databases">
        <authorList>
            <person name="Daric V."/>
            <person name="Darras S."/>
        </authorList>
    </citation>
    <scope>NUCLEOTIDE SEQUENCE [LARGE SCALE GENOMIC DNA]</scope>
</reference>
<dbReference type="Proteomes" id="UP001642483">
    <property type="component" value="Unassembled WGS sequence"/>
</dbReference>